<dbReference type="GO" id="GO:0016787">
    <property type="term" value="F:hydrolase activity"/>
    <property type="evidence" value="ECO:0007669"/>
    <property type="project" value="UniProtKB-KW"/>
</dbReference>
<evidence type="ECO:0000259" key="3">
    <source>
        <dbReference type="Pfam" id="PF07486"/>
    </source>
</evidence>
<proteinExistence type="predicted"/>
<feature type="region of interest" description="Disordered" evidence="1">
    <location>
        <begin position="206"/>
        <end position="243"/>
    </location>
</feature>
<dbReference type="InterPro" id="IPR042047">
    <property type="entry name" value="SleB_dom1"/>
</dbReference>
<evidence type="ECO:0000313" key="4">
    <source>
        <dbReference type="EMBL" id="MFC3636342.1"/>
    </source>
</evidence>
<feature type="compositionally biased region" description="Low complexity" evidence="1">
    <location>
        <begin position="225"/>
        <end position="235"/>
    </location>
</feature>
<reference evidence="5" key="1">
    <citation type="journal article" date="2019" name="Int. J. Syst. Evol. Microbiol.">
        <title>The Global Catalogue of Microorganisms (GCM) 10K type strain sequencing project: providing services to taxonomists for standard genome sequencing and annotation.</title>
        <authorList>
            <consortium name="The Broad Institute Genomics Platform"/>
            <consortium name="The Broad Institute Genome Sequencing Center for Infectious Disease"/>
            <person name="Wu L."/>
            <person name="Ma J."/>
        </authorList>
    </citation>
    <scope>NUCLEOTIDE SEQUENCE [LARGE SCALE GENOMIC DNA]</scope>
    <source>
        <strain evidence="5">KCTC 42282</strain>
    </source>
</reference>
<protein>
    <submittedName>
        <fullName evidence="4">Cell wall hydrolase</fullName>
    </submittedName>
</protein>
<gene>
    <name evidence="4" type="ORF">ACFONL_02945</name>
</gene>
<feature type="domain" description="Cell wall hydrolase SleB" evidence="3">
    <location>
        <begin position="345"/>
        <end position="455"/>
    </location>
</feature>
<evidence type="ECO:0000256" key="1">
    <source>
        <dbReference type="SAM" id="MobiDB-lite"/>
    </source>
</evidence>
<keyword evidence="2" id="KW-0732">Signal</keyword>
<dbReference type="Proteomes" id="UP001595704">
    <property type="component" value="Unassembled WGS sequence"/>
</dbReference>
<keyword evidence="4" id="KW-0378">Hydrolase</keyword>
<dbReference type="Gene3D" id="1.10.10.2520">
    <property type="entry name" value="Cell wall hydrolase SleB, domain 1"/>
    <property type="match status" value="1"/>
</dbReference>
<comment type="caution">
    <text evidence="4">The sequence shown here is derived from an EMBL/GenBank/DDBJ whole genome shotgun (WGS) entry which is preliminary data.</text>
</comment>
<feature type="signal peptide" evidence="2">
    <location>
        <begin position="1"/>
        <end position="32"/>
    </location>
</feature>
<sequence length="462" mass="49509">MRLRRNRMKWLCATTTPWALGAGMLVSFTASAGQDLSVGVSAGPAPVKYAILDQDNLVPQAPGLVAATLGLAGGNSGLASLGPSQAGAAIRLASYTNDADLRLFPGPDEVGQAPRDDLKQQARRLPDPRFPEVQRQRKGDPQVALRSTLSRAGRDSGWTRPATHAGKLLFTRDDRLLPRTIMMEGPVEVPALEDVLRFEAADDEYDGATAQQSAESSPVAPSAIATGPTDPADAPEAPEKEAAEKLFGSARRAATFSWRRPSDARDGGTPATPRAMALASATPAPPEATPMEIAAAPVIVAPGQSMSVVARLSPGRQSYAGLISPDHMAREQRCLAEAVYFEARSEPAAGQAAVAQVVLNRVKSGLYPTTVCGVVYQNRHRHNACQFSFACEGKRLVTNETASWRQATQIARAVYEGQTYVAEVGGATHYHADYVRPRWARKLKKNDVIGRHIFYQLRPGQT</sequence>
<feature type="region of interest" description="Disordered" evidence="1">
    <location>
        <begin position="105"/>
        <end position="161"/>
    </location>
</feature>
<keyword evidence="5" id="KW-1185">Reference proteome</keyword>
<organism evidence="4 5">
    <name type="scientific">Camelimonas fluminis</name>
    <dbReference type="NCBI Taxonomy" id="1576911"/>
    <lineage>
        <taxon>Bacteria</taxon>
        <taxon>Pseudomonadati</taxon>
        <taxon>Pseudomonadota</taxon>
        <taxon>Alphaproteobacteria</taxon>
        <taxon>Hyphomicrobiales</taxon>
        <taxon>Chelatococcaceae</taxon>
        <taxon>Camelimonas</taxon>
    </lineage>
</organism>
<dbReference type="InterPro" id="IPR011105">
    <property type="entry name" value="Cell_wall_hydrolase_SleB"/>
</dbReference>
<name>A0ABV7UCG4_9HYPH</name>
<evidence type="ECO:0000313" key="5">
    <source>
        <dbReference type="Proteomes" id="UP001595704"/>
    </source>
</evidence>
<dbReference type="Pfam" id="PF07486">
    <property type="entry name" value="Hydrolase_2"/>
    <property type="match status" value="1"/>
</dbReference>
<feature type="chain" id="PRO_5046202019" evidence="2">
    <location>
        <begin position="33"/>
        <end position="462"/>
    </location>
</feature>
<evidence type="ECO:0000256" key="2">
    <source>
        <dbReference type="SAM" id="SignalP"/>
    </source>
</evidence>
<feature type="compositionally biased region" description="Basic and acidic residues" evidence="1">
    <location>
        <begin position="114"/>
        <end position="140"/>
    </location>
</feature>
<accession>A0ABV7UCG4</accession>
<dbReference type="EMBL" id="JBHRYC010000023">
    <property type="protein sequence ID" value="MFC3636342.1"/>
    <property type="molecule type" value="Genomic_DNA"/>
</dbReference>
<dbReference type="RefSeq" id="WP_244642605.1">
    <property type="nucleotide sequence ID" value="NZ_BNCG01000001.1"/>
</dbReference>